<feature type="region of interest" description="Disordered" evidence="1">
    <location>
        <begin position="20"/>
        <end position="45"/>
    </location>
</feature>
<organism evidence="2 3">
    <name type="scientific">Rhodocista pekingensis</name>
    <dbReference type="NCBI Taxonomy" id="201185"/>
    <lineage>
        <taxon>Bacteria</taxon>
        <taxon>Pseudomonadati</taxon>
        <taxon>Pseudomonadota</taxon>
        <taxon>Alphaproteobacteria</taxon>
        <taxon>Rhodospirillales</taxon>
        <taxon>Azospirillaceae</taxon>
        <taxon>Rhodocista</taxon>
    </lineage>
</organism>
<evidence type="ECO:0000256" key="1">
    <source>
        <dbReference type="SAM" id="MobiDB-lite"/>
    </source>
</evidence>
<evidence type="ECO:0000313" key="3">
    <source>
        <dbReference type="Proteomes" id="UP001596456"/>
    </source>
</evidence>
<protein>
    <submittedName>
        <fullName evidence="2">Uncharacterized protein</fullName>
    </submittedName>
</protein>
<keyword evidence="3" id="KW-1185">Reference proteome</keyword>
<dbReference type="Proteomes" id="UP001596456">
    <property type="component" value="Unassembled WGS sequence"/>
</dbReference>
<comment type="caution">
    <text evidence="2">The sequence shown here is derived from an EMBL/GenBank/DDBJ whole genome shotgun (WGS) entry which is preliminary data.</text>
</comment>
<reference evidence="3" key="1">
    <citation type="journal article" date="2019" name="Int. J. Syst. Evol. Microbiol.">
        <title>The Global Catalogue of Microorganisms (GCM) 10K type strain sequencing project: providing services to taxonomists for standard genome sequencing and annotation.</title>
        <authorList>
            <consortium name="The Broad Institute Genomics Platform"/>
            <consortium name="The Broad Institute Genome Sequencing Center for Infectious Disease"/>
            <person name="Wu L."/>
            <person name="Ma J."/>
        </authorList>
    </citation>
    <scope>NUCLEOTIDE SEQUENCE [LARGE SCALE GENOMIC DNA]</scope>
    <source>
        <strain evidence="3">CGMCC 1.16275</strain>
    </source>
</reference>
<accession>A0ABW2KXM3</accession>
<evidence type="ECO:0000313" key="2">
    <source>
        <dbReference type="EMBL" id="MFC7334120.1"/>
    </source>
</evidence>
<dbReference type="RefSeq" id="WP_377359693.1">
    <property type="nucleotide sequence ID" value="NZ_JBHTCM010000012.1"/>
</dbReference>
<proteinExistence type="predicted"/>
<dbReference type="EMBL" id="JBHTCM010000012">
    <property type="protein sequence ID" value="MFC7334120.1"/>
    <property type="molecule type" value="Genomic_DNA"/>
</dbReference>
<sequence>MEKETQDFVVVVITTSMECGRTTESNRPDTPPAEAGAMTPQKVRRVAGKTRQDFAAFIMA</sequence>
<gene>
    <name evidence="2" type="ORF">ACFQPS_13185</name>
</gene>
<name>A0ABW2KXM3_9PROT</name>